<dbReference type="Proteomes" id="UP000295418">
    <property type="component" value="Unassembled WGS sequence"/>
</dbReference>
<keyword evidence="7" id="KW-1185">Reference proteome</keyword>
<feature type="transmembrane region" description="Helical" evidence="5">
    <location>
        <begin position="148"/>
        <end position="168"/>
    </location>
</feature>
<dbReference type="GO" id="GO:0016020">
    <property type="term" value="C:membrane"/>
    <property type="evidence" value="ECO:0007669"/>
    <property type="project" value="UniProtKB-SubCell"/>
</dbReference>
<gene>
    <name evidence="6" type="ORF">E0485_24525</name>
</gene>
<dbReference type="OrthoDB" id="9811701at2"/>
<feature type="transmembrane region" description="Helical" evidence="5">
    <location>
        <begin position="6"/>
        <end position="22"/>
    </location>
</feature>
<feature type="transmembrane region" description="Helical" evidence="5">
    <location>
        <begin position="34"/>
        <end position="55"/>
    </location>
</feature>
<keyword evidence="2 5" id="KW-0812">Transmembrane</keyword>
<evidence type="ECO:0000256" key="5">
    <source>
        <dbReference type="SAM" id="Phobius"/>
    </source>
</evidence>
<comment type="caution">
    <text evidence="6">The sequence shown here is derived from an EMBL/GenBank/DDBJ whole genome shotgun (WGS) entry which is preliminary data.</text>
</comment>
<sequence>MLNLLYSFIGIAITIAAYFVALRVNKRLRWVHPLFICAGSIMTLLVIGNIPYEYYKLGGDVIAFCLGPATVALGVPLYKNRELIRKHAFAIISGVSVGSAAGIISAGSIVWLMGGNLELMLSMMPKSTTAPIAIEISRQLGGIPELSAIFAVLTGLIGSMIGTGLLRVCRIQGDVPIGIAMGTAAHGIGTAAVIRHSEFQGSLSGLAMGLAGIASAILFIPLYGLFH</sequence>
<dbReference type="AlphaFoldDB" id="A0A4R4E0G0"/>
<name>A0A4R4E0G0_9BACL</name>
<organism evidence="6 7">
    <name type="scientific">Paenibacillus albiflavus</name>
    <dbReference type="NCBI Taxonomy" id="2545760"/>
    <lineage>
        <taxon>Bacteria</taxon>
        <taxon>Bacillati</taxon>
        <taxon>Bacillota</taxon>
        <taxon>Bacilli</taxon>
        <taxon>Bacillales</taxon>
        <taxon>Paenibacillaceae</taxon>
        <taxon>Paenibacillus</taxon>
    </lineage>
</organism>
<feature type="transmembrane region" description="Helical" evidence="5">
    <location>
        <begin position="206"/>
        <end position="226"/>
    </location>
</feature>
<protein>
    <submittedName>
        <fullName evidence="6">LrgB family protein</fullName>
    </submittedName>
</protein>
<feature type="transmembrane region" description="Helical" evidence="5">
    <location>
        <begin position="90"/>
        <end position="114"/>
    </location>
</feature>
<dbReference type="InterPro" id="IPR007300">
    <property type="entry name" value="CidB/LrgB"/>
</dbReference>
<feature type="transmembrane region" description="Helical" evidence="5">
    <location>
        <begin position="61"/>
        <end position="78"/>
    </location>
</feature>
<evidence type="ECO:0000256" key="3">
    <source>
        <dbReference type="ARBA" id="ARBA00022989"/>
    </source>
</evidence>
<accession>A0A4R4E0G0</accession>
<dbReference type="EMBL" id="SKFG01000081">
    <property type="protein sequence ID" value="TCZ67506.1"/>
    <property type="molecule type" value="Genomic_DNA"/>
</dbReference>
<feature type="transmembrane region" description="Helical" evidence="5">
    <location>
        <begin position="175"/>
        <end position="194"/>
    </location>
</feature>
<comment type="subcellular location">
    <subcellularLocation>
        <location evidence="1">Membrane</location>
        <topology evidence="1">Multi-pass membrane protein</topology>
    </subcellularLocation>
</comment>
<keyword evidence="4 5" id="KW-0472">Membrane</keyword>
<dbReference type="Pfam" id="PF04172">
    <property type="entry name" value="LrgB"/>
    <property type="match status" value="1"/>
</dbReference>
<evidence type="ECO:0000313" key="6">
    <source>
        <dbReference type="EMBL" id="TCZ67506.1"/>
    </source>
</evidence>
<evidence type="ECO:0000256" key="2">
    <source>
        <dbReference type="ARBA" id="ARBA00022692"/>
    </source>
</evidence>
<evidence type="ECO:0000313" key="7">
    <source>
        <dbReference type="Proteomes" id="UP000295418"/>
    </source>
</evidence>
<dbReference type="RefSeq" id="WP_132420638.1">
    <property type="nucleotide sequence ID" value="NZ_SKFG01000081.1"/>
</dbReference>
<evidence type="ECO:0000256" key="1">
    <source>
        <dbReference type="ARBA" id="ARBA00004141"/>
    </source>
</evidence>
<evidence type="ECO:0000256" key="4">
    <source>
        <dbReference type="ARBA" id="ARBA00023136"/>
    </source>
</evidence>
<keyword evidence="3 5" id="KW-1133">Transmembrane helix</keyword>
<reference evidence="6 7" key="1">
    <citation type="submission" date="2019-03" db="EMBL/GenBank/DDBJ databases">
        <authorList>
            <person name="Kim M.K.M."/>
        </authorList>
    </citation>
    <scope>NUCLEOTIDE SEQUENCE [LARGE SCALE GENOMIC DNA]</scope>
    <source>
        <strain evidence="6 7">18JY21-1</strain>
    </source>
</reference>
<dbReference type="PANTHER" id="PTHR30249">
    <property type="entry name" value="PUTATIVE SEROTONIN TRANSPORTER"/>
    <property type="match status" value="1"/>
</dbReference>
<proteinExistence type="predicted"/>
<dbReference type="PANTHER" id="PTHR30249:SF0">
    <property type="entry name" value="PLASTIDAL GLYCOLATE_GLYCERATE TRANSLOCATOR 1, CHLOROPLASTIC"/>
    <property type="match status" value="1"/>
</dbReference>